<feature type="compositionally biased region" description="Basic and acidic residues" evidence="1">
    <location>
        <begin position="23"/>
        <end position="35"/>
    </location>
</feature>
<keyword evidence="3" id="KW-1185">Reference proteome</keyword>
<reference evidence="2 3" key="1">
    <citation type="journal article" date="2012" name="J. Bacteriol.">
        <title>Complete genome sequence of Pelagibacterium halotolerans B2T.</title>
        <authorList>
            <person name="Huo Y.Y."/>
            <person name="Cheng H."/>
            <person name="Han X.F."/>
            <person name="Jiang X.W."/>
            <person name="Sun C."/>
            <person name="Zhang X.Q."/>
            <person name="Zhu X.F."/>
            <person name="Liu Y.F."/>
            <person name="Li P.F."/>
            <person name="Ni P.X."/>
            <person name="Wu M."/>
        </authorList>
    </citation>
    <scope>NUCLEOTIDE SEQUENCE [LARGE SCALE GENOMIC DNA]</scope>
    <source>
        <strain evidence="3">DSM 22347 / JCM 15775 / CGMCC 1.7692 / B2</strain>
    </source>
</reference>
<dbReference type="KEGG" id="phl:KKY_3566"/>
<gene>
    <name evidence="2" type="ordered locus">KKY_3566</name>
</gene>
<protein>
    <submittedName>
        <fullName evidence="2">Uncharacterized protein</fullName>
    </submittedName>
</protein>
<dbReference type="EMBL" id="CP003075">
    <property type="protein sequence ID" value="AEQ53551.1"/>
    <property type="molecule type" value="Genomic_DNA"/>
</dbReference>
<dbReference type="AlphaFoldDB" id="G4RA68"/>
<evidence type="ECO:0000313" key="2">
    <source>
        <dbReference type="EMBL" id="AEQ53551.1"/>
    </source>
</evidence>
<feature type="compositionally biased region" description="Basic and acidic residues" evidence="1">
    <location>
        <begin position="44"/>
        <end position="62"/>
    </location>
</feature>
<organism evidence="2 3">
    <name type="scientific">Pelagibacterium halotolerans (strain DSM 22347 / JCM 15775 / CGMCC 1.7692 / B2)</name>
    <dbReference type="NCBI Taxonomy" id="1082931"/>
    <lineage>
        <taxon>Bacteria</taxon>
        <taxon>Pseudomonadati</taxon>
        <taxon>Pseudomonadota</taxon>
        <taxon>Alphaproteobacteria</taxon>
        <taxon>Hyphomicrobiales</taxon>
        <taxon>Devosiaceae</taxon>
        <taxon>Pelagibacterium</taxon>
    </lineage>
</organism>
<dbReference type="RefSeq" id="WP_014132695.1">
    <property type="nucleotide sequence ID" value="NC_016078.1"/>
</dbReference>
<dbReference type="HOGENOM" id="CLU_2900194_0_0_5"/>
<accession>G4RA68</accession>
<sequence>MLKSILRFLTEPEPEPASGTRQNDAEGLDRLDLRALADLPAYHPRPEPGRPLVLHDRMPPDC</sequence>
<evidence type="ECO:0000256" key="1">
    <source>
        <dbReference type="SAM" id="MobiDB-lite"/>
    </source>
</evidence>
<name>G4RA68_PELHB</name>
<dbReference type="STRING" id="1082931.KKY_3566"/>
<dbReference type="Proteomes" id="UP000008850">
    <property type="component" value="Chromosome"/>
</dbReference>
<proteinExistence type="predicted"/>
<evidence type="ECO:0000313" key="3">
    <source>
        <dbReference type="Proteomes" id="UP000008850"/>
    </source>
</evidence>
<feature type="region of interest" description="Disordered" evidence="1">
    <location>
        <begin position="1"/>
        <end position="62"/>
    </location>
</feature>